<dbReference type="InterPro" id="IPR001753">
    <property type="entry name" value="Enoyl-CoA_hydra/iso"/>
</dbReference>
<evidence type="ECO:0000256" key="3">
    <source>
        <dbReference type="ARBA" id="ARBA00023235"/>
    </source>
</evidence>
<evidence type="ECO:0000256" key="2">
    <source>
        <dbReference type="ARBA" id="ARBA00023140"/>
    </source>
</evidence>
<sequence length="248" mass="25558">MADDVRTELQDGVLTLTLARPGKKNALTQGMYAALGARIGDADGDPEVRCVLIAADGDTFCGGNDLQDFAAMAQDPDLRWQGNPLLTALTETTTPVVAAVQGPAVGIGTTLLLHCDAVVLADDARLSTPFADLGLVPEAASSLLLPARVGHLRAFAMLALGEVVPAARAVDWGLASTVVPASELLATALSLARAVADRAPGAMATTKALLRDVGALTARLDVEGAAFVERLRSPEARAAFERFLGHAG</sequence>
<dbReference type="PANTHER" id="PTHR43684:SF1">
    <property type="entry name" value="ENOYL-COA DELTA ISOMERASE 2"/>
    <property type="match status" value="1"/>
</dbReference>
<dbReference type="Gene3D" id="3.90.226.10">
    <property type="entry name" value="2-enoyl-CoA Hydratase, Chain A, domain 1"/>
    <property type="match status" value="1"/>
</dbReference>
<dbReference type="InterPro" id="IPR051053">
    <property type="entry name" value="ECH/Chromodomain_protein"/>
</dbReference>
<dbReference type="AlphaFoldDB" id="A0A1I2FR00"/>
<evidence type="ECO:0000313" key="5">
    <source>
        <dbReference type="Proteomes" id="UP000198520"/>
    </source>
</evidence>
<accession>A0A1I2FR00</accession>
<evidence type="ECO:0000256" key="1">
    <source>
        <dbReference type="ARBA" id="ARBA00004275"/>
    </source>
</evidence>
<dbReference type="STRING" id="285351.SAMN04488035_1441"/>
<protein>
    <submittedName>
        <fullName evidence="4">Enoyl-CoA hydratase</fullName>
    </submittedName>
</protein>
<name>A0A1I2FR00_9MICO</name>
<dbReference type="Proteomes" id="UP000198520">
    <property type="component" value="Unassembled WGS sequence"/>
</dbReference>
<keyword evidence="2" id="KW-0576">Peroxisome</keyword>
<evidence type="ECO:0000313" key="4">
    <source>
        <dbReference type="EMBL" id="SFF07177.1"/>
    </source>
</evidence>
<gene>
    <name evidence="4" type="ORF">SAMN04488035_1441</name>
</gene>
<dbReference type="PANTHER" id="PTHR43684">
    <property type="match status" value="1"/>
</dbReference>
<dbReference type="RefSeq" id="WP_229828525.1">
    <property type="nucleotide sequence ID" value="NZ_BNAN01000002.1"/>
</dbReference>
<dbReference type="InterPro" id="IPR029045">
    <property type="entry name" value="ClpP/crotonase-like_dom_sf"/>
</dbReference>
<reference evidence="5" key="1">
    <citation type="submission" date="2016-10" db="EMBL/GenBank/DDBJ databases">
        <authorList>
            <person name="Varghese N."/>
            <person name="Submissions S."/>
        </authorList>
    </citation>
    <scope>NUCLEOTIDE SEQUENCE [LARGE SCALE GENOMIC DNA]</scope>
    <source>
        <strain evidence="5">DSM 19083</strain>
    </source>
</reference>
<keyword evidence="5" id="KW-1185">Reference proteome</keyword>
<comment type="subcellular location">
    <subcellularLocation>
        <location evidence="1">Peroxisome</location>
    </subcellularLocation>
</comment>
<dbReference type="SUPFAM" id="SSF52096">
    <property type="entry name" value="ClpP/crotonase"/>
    <property type="match status" value="1"/>
</dbReference>
<dbReference type="CDD" id="cd06558">
    <property type="entry name" value="crotonase-like"/>
    <property type="match status" value="1"/>
</dbReference>
<keyword evidence="3" id="KW-0413">Isomerase</keyword>
<dbReference type="EMBL" id="FONZ01000002">
    <property type="protein sequence ID" value="SFF07177.1"/>
    <property type="molecule type" value="Genomic_DNA"/>
</dbReference>
<dbReference type="Pfam" id="PF00378">
    <property type="entry name" value="ECH_1"/>
    <property type="match status" value="1"/>
</dbReference>
<dbReference type="GO" id="GO:0004165">
    <property type="term" value="F:delta(3)-delta(2)-enoyl-CoA isomerase activity"/>
    <property type="evidence" value="ECO:0007669"/>
    <property type="project" value="UniProtKB-ARBA"/>
</dbReference>
<organism evidence="4 5">
    <name type="scientific">Flavimobilis marinus</name>
    <dbReference type="NCBI Taxonomy" id="285351"/>
    <lineage>
        <taxon>Bacteria</taxon>
        <taxon>Bacillati</taxon>
        <taxon>Actinomycetota</taxon>
        <taxon>Actinomycetes</taxon>
        <taxon>Micrococcales</taxon>
        <taxon>Jonesiaceae</taxon>
        <taxon>Flavimobilis</taxon>
    </lineage>
</organism>
<proteinExistence type="predicted"/>